<sequence>MTDVATRDTVPLTATATQLTADLPMTVRDLRSRQFDSVSLHLNPDIIRLLQGDHPDLGPSVLTLTTRAPYADNGLLDFYAPGRWDCTAGLVFMGSIHQVGASVGEWEGSVGYASYTIADPGTYLVALAFRGSAQTMRMSGPFGEVSMASNSNAQTSWLTATISTSTPGEKVWTNFSAREDHGWAGLAYFEEFSVHRLS</sequence>
<evidence type="ECO:0000313" key="2">
    <source>
        <dbReference type="Proteomes" id="UP000250028"/>
    </source>
</evidence>
<dbReference type="EMBL" id="UESZ01000001">
    <property type="protein sequence ID" value="SSA35762.1"/>
    <property type="molecule type" value="Genomic_DNA"/>
</dbReference>
<dbReference type="OrthoDB" id="4735564at2"/>
<keyword evidence="2" id="KW-1185">Reference proteome</keyword>
<proteinExistence type="predicted"/>
<evidence type="ECO:0000313" key="1">
    <source>
        <dbReference type="EMBL" id="SSA35762.1"/>
    </source>
</evidence>
<reference evidence="2" key="1">
    <citation type="submission" date="2016-10" db="EMBL/GenBank/DDBJ databases">
        <authorList>
            <person name="Varghese N."/>
            <person name="Submissions S."/>
        </authorList>
    </citation>
    <scope>NUCLEOTIDE SEQUENCE [LARGE SCALE GENOMIC DNA]</scope>
    <source>
        <strain evidence="2">DSM 22951</strain>
    </source>
</reference>
<dbReference type="RefSeq" id="WP_109687256.1">
    <property type="nucleotide sequence ID" value="NZ_QGDN01000001.1"/>
</dbReference>
<organism evidence="1 2">
    <name type="scientific">Branchiibius hedensis</name>
    <dbReference type="NCBI Taxonomy" id="672460"/>
    <lineage>
        <taxon>Bacteria</taxon>
        <taxon>Bacillati</taxon>
        <taxon>Actinomycetota</taxon>
        <taxon>Actinomycetes</taxon>
        <taxon>Micrococcales</taxon>
        <taxon>Dermacoccaceae</taxon>
        <taxon>Branchiibius</taxon>
    </lineage>
</organism>
<dbReference type="Proteomes" id="UP000250028">
    <property type="component" value="Unassembled WGS sequence"/>
</dbReference>
<dbReference type="AlphaFoldDB" id="A0A2Y9BUI3"/>
<gene>
    <name evidence="1" type="ORF">SAMN04489750_3134</name>
</gene>
<name>A0A2Y9BUI3_9MICO</name>
<accession>A0A2Y9BUI3</accession>
<protein>
    <submittedName>
        <fullName evidence="1">Uncharacterized protein</fullName>
    </submittedName>
</protein>